<comment type="pathway">
    <text evidence="8">Amino-sugar metabolism; N-acetylneuraminate degradation; D-fructose 6-phosphate from N-acetylneuraminate: step 4/5.</text>
</comment>
<gene>
    <name evidence="13" type="ORF">DFR79_104160</name>
</gene>
<evidence type="ECO:0000313" key="14">
    <source>
        <dbReference type="Proteomes" id="UP000295064"/>
    </source>
</evidence>
<keyword evidence="5 9" id="KW-0378">Hydrolase</keyword>
<feature type="binding site" evidence="11">
    <location>
        <position position="212"/>
    </location>
    <ligand>
        <name>Zn(2+)</name>
        <dbReference type="ChEBI" id="CHEBI:29105"/>
    </ligand>
</feature>
<dbReference type="SUPFAM" id="SSF51556">
    <property type="entry name" value="Metallo-dependent hydrolases"/>
    <property type="match status" value="1"/>
</dbReference>
<name>A0A4R6LZF4_9FIRM</name>
<dbReference type="PANTHER" id="PTHR11113:SF14">
    <property type="entry name" value="N-ACETYLGLUCOSAMINE-6-PHOSPHATE DEACETYLASE"/>
    <property type="match status" value="1"/>
</dbReference>
<dbReference type="FunFam" id="3.20.20.140:FF:000004">
    <property type="entry name" value="N-acetylglucosamine-6-phosphate deacetylase"/>
    <property type="match status" value="1"/>
</dbReference>
<dbReference type="OrthoDB" id="9776488at2"/>
<dbReference type="Gene3D" id="2.30.40.10">
    <property type="entry name" value="Urease, subunit C, domain 1"/>
    <property type="match status" value="1"/>
</dbReference>
<protein>
    <recommendedName>
        <fullName evidence="3">N-acetylglucosamine-6-phosphate deacetylase</fullName>
        <ecNumber evidence="2">3.5.1.25</ecNumber>
    </recommendedName>
</protein>
<comment type="cofactor">
    <cofactor evidence="11">
        <name>a divalent metal cation</name>
        <dbReference type="ChEBI" id="CHEBI:60240"/>
    </cofactor>
    <text evidence="11">Binds 1 divalent metal cation per subunit.</text>
</comment>
<dbReference type="PIRSF" id="PIRSF038994">
    <property type="entry name" value="NagA"/>
    <property type="match status" value="1"/>
</dbReference>
<dbReference type="CDD" id="cd00854">
    <property type="entry name" value="NagA"/>
    <property type="match status" value="1"/>
</dbReference>
<dbReference type="GO" id="GO:0008448">
    <property type="term" value="F:N-acetylglucosamine-6-phosphate deacetylase activity"/>
    <property type="evidence" value="ECO:0007669"/>
    <property type="project" value="UniProtKB-EC"/>
</dbReference>
<feature type="domain" description="Amidohydrolase-related" evidence="12">
    <location>
        <begin position="47"/>
        <end position="384"/>
    </location>
</feature>
<evidence type="ECO:0000256" key="2">
    <source>
        <dbReference type="ARBA" id="ARBA00011899"/>
    </source>
</evidence>
<reference evidence="13 14" key="1">
    <citation type="submission" date="2019-03" db="EMBL/GenBank/DDBJ databases">
        <title>Subsurface microbial communities from deep shales in Ohio and West Virginia, USA.</title>
        <authorList>
            <person name="Wrighton K."/>
        </authorList>
    </citation>
    <scope>NUCLEOTIDE SEQUENCE [LARGE SCALE GENOMIC DNA]</scope>
    <source>
        <strain evidence="13 14">MA284_T2</strain>
    </source>
</reference>
<accession>A0A4R6LZF4</accession>
<keyword evidence="6 9" id="KW-0119">Carbohydrate metabolism</keyword>
<evidence type="ECO:0000256" key="10">
    <source>
        <dbReference type="PIRSR" id="PIRSR038994-1"/>
    </source>
</evidence>
<comment type="catalytic activity">
    <reaction evidence="7">
        <text>N-acetyl-D-glucosamine 6-phosphate + H2O = D-glucosamine 6-phosphate + acetate</text>
        <dbReference type="Rhea" id="RHEA:22936"/>
        <dbReference type="ChEBI" id="CHEBI:15377"/>
        <dbReference type="ChEBI" id="CHEBI:30089"/>
        <dbReference type="ChEBI" id="CHEBI:57513"/>
        <dbReference type="ChEBI" id="CHEBI:58725"/>
        <dbReference type="EC" id="3.5.1.25"/>
    </reaction>
</comment>
<evidence type="ECO:0000256" key="9">
    <source>
        <dbReference type="PIRNR" id="PIRNR038994"/>
    </source>
</evidence>
<evidence type="ECO:0000256" key="11">
    <source>
        <dbReference type="PIRSR" id="PIRSR038994-3"/>
    </source>
</evidence>
<dbReference type="GO" id="GO:0006046">
    <property type="term" value="P:N-acetylglucosamine catabolic process"/>
    <property type="evidence" value="ECO:0007669"/>
    <property type="project" value="TreeGrafter"/>
</dbReference>
<evidence type="ECO:0000256" key="1">
    <source>
        <dbReference type="ARBA" id="ARBA00010716"/>
    </source>
</evidence>
<dbReference type="EMBL" id="SNWX01000004">
    <property type="protein sequence ID" value="TDO94194.1"/>
    <property type="molecule type" value="Genomic_DNA"/>
</dbReference>
<dbReference type="InterPro" id="IPR032466">
    <property type="entry name" value="Metal_Hydrolase"/>
</dbReference>
<dbReference type="InterPro" id="IPR003764">
    <property type="entry name" value="GlcNAc_6-P_deAcase"/>
</dbReference>
<dbReference type="SUPFAM" id="SSF51338">
    <property type="entry name" value="Composite domain of metallo-dependent hydrolases"/>
    <property type="match status" value="1"/>
</dbReference>
<dbReference type="Pfam" id="PF01979">
    <property type="entry name" value="Amidohydro_1"/>
    <property type="match status" value="1"/>
</dbReference>
<evidence type="ECO:0000256" key="8">
    <source>
        <dbReference type="ARBA" id="ARBA00060590"/>
    </source>
</evidence>
<keyword evidence="4 11" id="KW-0479">Metal-binding</keyword>
<dbReference type="NCBIfam" id="TIGR00221">
    <property type="entry name" value="nagA"/>
    <property type="match status" value="1"/>
</dbReference>
<evidence type="ECO:0000259" key="12">
    <source>
        <dbReference type="Pfam" id="PF01979"/>
    </source>
</evidence>
<evidence type="ECO:0000256" key="5">
    <source>
        <dbReference type="ARBA" id="ARBA00022801"/>
    </source>
</evidence>
<feature type="active site" description="Proton donor/acceptor" evidence="10">
    <location>
        <position position="274"/>
    </location>
</feature>
<comment type="similarity">
    <text evidence="1 9">Belongs to the metallo-dependent hydrolases superfamily. NagA family.</text>
</comment>
<evidence type="ECO:0000256" key="4">
    <source>
        <dbReference type="ARBA" id="ARBA00022723"/>
    </source>
</evidence>
<evidence type="ECO:0000256" key="7">
    <source>
        <dbReference type="ARBA" id="ARBA00047647"/>
    </source>
</evidence>
<comment type="caution">
    <text evidence="13">The sequence shown here is derived from an EMBL/GenBank/DDBJ whole genome shotgun (WGS) entry which is preliminary data.</text>
</comment>
<feature type="binding site" evidence="11">
    <location>
        <position position="126"/>
    </location>
    <ligand>
        <name>Zn(2+)</name>
        <dbReference type="ChEBI" id="CHEBI:29105"/>
    </ligand>
</feature>
<dbReference type="PANTHER" id="PTHR11113">
    <property type="entry name" value="N-ACETYLGLUCOSAMINE-6-PHOSPHATE DEACETYLASE"/>
    <property type="match status" value="1"/>
</dbReference>
<dbReference type="EC" id="3.5.1.25" evidence="2"/>
<dbReference type="AlphaFoldDB" id="A0A4R6LZF4"/>
<dbReference type="InterPro" id="IPR011059">
    <property type="entry name" value="Metal-dep_hydrolase_composite"/>
</dbReference>
<evidence type="ECO:0000256" key="3">
    <source>
        <dbReference type="ARBA" id="ARBA00018029"/>
    </source>
</evidence>
<organism evidence="13 14">
    <name type="scientific">Halanaerobium saccharolyticum</name>
    <dbReference type="NCBI Taxonomy" id="43595"/>
    <lineage>
        <taxon>Bacteria</taxon>
        <taxon>Bacillati</taxon>
        <taxon>Bacillota</taxon>
        <taxon>Clostridia</taxon>
        <taxon>Halanaerobiales</taxon>
        <taxon>Halanaerobiaceae</taxon>
        <taxon>Halanaerobium</taxon>
    </lineage>
</organism>
<feature type="binding site" evidence="11">
    <location>
        <position position="191"/>
    </location>
    <ligand>
        <name>Zn(2+)</name>
        <dbReference type="ChEBI" id="CHEBI:29105"/>
    </ligand>
</feature>
<proteinExistence type="inferred from homology"/>
<sequence length="389" mass="42423">MLQLLNADLITPYQIKKANLLIQNKKIISIGNNIHQDAETLDLTGKYIAPGFIDIHLHGGGGADLMDGDVDSILKIAESHIKYGTTSFYPTTLTAKDEELFKLFDNLKIAISKNNKGARIMGVHLEGPYLSANQKGAQDERFLKEPIAEHYKKIINSSDYIARVTAAPEIPGALELASFLQQKGIIASIGHTDAEYQDMLKALEHGYSLLTHFYSGMSSLKRVNGSRVLGAVESGYLFDEFNVEIIADGYHLPPELLKLIYKIKGADSIVLVTDAMRGAGMPEGKSILGSLENGIEVIIEDGVAKMPDRQAFAGSVATMDRLVRNMIKLADVPLTEAVKMATLTPAKIMGIADQKGTISQGKDADLVILNKELEVEIVIVEGDIRYQKG</sequence>
<dbReference type="InterPro" id="IPR006680">
    <property type="entry name" value="Amidohydro-rel"/>
</dbReference>
<dbReference type="RefSeq" id="WP_133514307.1">
    <property type="nucleotide sequence ID" value="NZ_SNWX01000004.1"/>
</dbReference>
<dbReference type="Proteomes" id="UP000295064">
    <property type="component" value="Unassembled WGS sequence"/>
</dbReference>
<evidence type="ECO:0000313" key="13">
    <source>
        <dbReference type="EMBL" id="TDO94194.1"/>
    </source>
</evidence>
<dbReference type="GO" id="GO:0046872">
    <property type="term" value="F:metal ion binding"/>
    <property type="evidence" value="ECO:0007669"/>
    <property type="project" value="UniProtKB-KW"/>
</dbReference>
<evidence type="ECO:0000256" key="6">
    <source>
        <dbReference type="ARBA" id="ARBA00023277"/>
    </source>
</evidence>
<dbReference type="Gene3D" id="3.20.20.140">
    <property type="entry name" value="Metal-dependent hydrolases"/>
    <property type="match status" value="1"/>
</dbReference>